<dbReference type="AlphaFoldDB" id="A0A3B1CJ60"/>
<dbReference type="PROSITE" id="PS51257">
    <property type="entry name" value="PROKAR_LIPOPROTEIN"/>
    <property type="match status" value="1"/>
</dbReference>
<reference evidence="1" key="1">
    <citation type="submission" date="2018-06" db="EMBL/GenBank/DDBJ databases">
        <authorList>
            <person name="Zhirakovskaya E."/>
        </authorList>
    </citation>
    <scope>NUCLEOTIDE SEQUENCE</scope>
</reference>
<gene>
    <name evidence="1" type="ORF">MNBD_NITROSPIRAE03-1458</name>
</gene>
<protein>
    <recommendedName>
        <fullName evidence="2">Lipoprotein</fullName>
    </recommendedName>
</protein>
<dbReference type="Gene3D" id="3.40.50.10610">
    <property type="entry name" value="ABC-type transport auxiliary lipoprotein component"/>
    <property type="match status" value="1"/>
</dbReference>
<evidence type="ECO:0000313" key="1">
    <source>
        <dbReference type="EMBL" id="VAX30259.1"/>
    </source>
</evidence>
<accession>A0A3B1CJ60</accession>
<dbReference type="Pfam" id="PF13036">
    <property type="entry name" value="LpoB"/>
    <property type="match status" value="1"/>
</dbReference>
<dbReference type="InterPro" id="IPR014094">
    <property type="entry name" value="LpoB"/>
</dbReference>
<proteinExistence type="predicted"/>
<evidence type="ECO:0008006" key="2">
    <source>
        <dbReference type="Google" id="ProtNLM"/>
    </source>
</evidence>
<name>A0A3B1CJ60_9ZZZZ</name>
<dbReference type="EMBL" id="UOGI01000071">
    <property type="protein sequence ID" value="VAX30259.1"/>
    <property type="molecule type" value="Genomic_DNA"/>
</dbReference>
<sequence length="193" mass="20538">MDLLKKYALTGMLCLLLLGAGCRSSMPSFHVRQDVDFGFIKRVAVLPLNNLTSERFAAEAVRQVVISELLASGLVDVVIPGEVKAAIDRLGIKSVSSLNTEQIKALGTALGVQALIFGSVEQFGMVRMGSISAPNVTITLMMADTGSGSIIWSVTSTGVGGGFMARHFGARTETMSETLLRVVKDAIRTLAKY</sequence>
<organism evidence="1">
    <name type="scientific">hydrothermal vent metagenome</name>
    <dbReference type="NCBI Taxonomy" id="652676"/>
    <lineage>
        <taxon>unclassified sequences</taxon>
        <taxon>metagenomes</taxon>
        <taxon>ecological metagenomes</taxon>
    </lineage>
</organism>